<feature type="region of interest" description="Disordered" evidence="3">
    <location>
        <begin position="1"/>
        <end position="48"/>
    </location>
</feature>
<sequence length="296" mass="32560">MSAHKKRKLARADENSSDSSEQQGSDSSQSDSEDSSNSSDSKSEKGSDVAVDLEFFDPKESDFQGLKSLLHLFLDGQEYDSSLLATVGSVIKTGEDGDPLGLVTVLNTQRYSGLQHMQQILSFLKLNAPTPTDATRVQQVWQSTGTGLMLTERLANTPPQLAPPLIQSLCEEIHWALEDEPTQAARDAYNFNAYLVVSRVYEDEDEAGMGSSKATGKQPKKPPAGPKKVVYARPEDEYFHKQAEWSYIFPVANRATEKDELRQLRIVMCLKPAKLKLARKELDKVVGNPVAALAAA</sequence>
<dbReference type="Pfam" id="PF13862">
    <property type="entry name" value="BCCIP"/>
    <property type="match status" value="1"/>
</dbReference>
<dbReference type="PIRSF" id="PIRSF028983">
    <property type="entry name" value="BCP1"/>
    <property type="match status" value="1"/>
</dbReference>
<evidence type="ECO:0000313" key="5">
    <source>
        <dbReference type="Proteomes" id="UP001438707"/>
    </source>
</evidence>
<feature type="compositionally biased region" description="Low complexity" evidence="3">
    <location>
        <begin position="17"/>
        <end position="40"/>
    </location>
</feature>
<reference evidence="4 5" key="1">
    <citation type="journal article" date="2024" name="Nat. Commun.">
        <title>Phylogenomics reveals the evolutionary origins of lichenization in chlorophyte algae.</title>
        <authorList>
            <person name="Puginier C."/>
            <person name="Libourel C."/>
            <person name="Otte J."/>
            <person name="Skaloud P."/>
            <person name="Haon M."/>
            <person name="Grisel S."/>
            <person name="Petersen M."/>
            <person name="Berrin J.G."/>
            <person name="Delaux P.M."/>
            <person name="Dal Grande F."/>
            <person name="Keller J."/>
        </authorList>
    </citation>
    <scope>NUCLEOTIDE SEQUENCE [LARGE SCALE GENOMIC DNA]</scope>
    <source>
        <strain evidence="4 5">SAG 2145</strain>
    </source>
</reference>
<gene>
    <name evidence="4" type="ORF">WJX74_009274</name>
</gene>
<evidence type="ECO:0000256" key="3">
    <source>
        <dbReference type="SAM" id="MobiDB-lite"/>
    </source>
</evidence>
<dbReference type="PANTHER" id="PTHR13261">
    <property type="entry name" value="BRCA2 AND CDKN1A INTERACTING PROTEIN"/>
    <property type="match status" value="1"/>
</dbReference>
<dbReference type="EMBL" id="JALJOS010000034">
    <property type="protein sequence ID" value="KAK9822120.1"/>
    <property type="molecule type" value="Genomic_DNA"/>
</dbReference>
<protein>
    <recommendedName>
        <fullName evidence="2">Protein BCCIP homolog</fullName>
    </recommendedName>
</protein>
<dbReference type="PANTHER" id="PTHR13261:SF0">
    <property type="entry name" value="BRCA2 AND CDKN1A-INTERACTING PROTEIN"/>
    <property type="match status" value="1"/>
</dbReference>
<evidence type="ECO:0000313" key="4">
    <source>
        <dbReference type="EMBL" id="KAK9822120.1"/>
    </source>
</evidence>
<comment type="caution">
    <text evidence="4">The sequence shown here is derived from an EMBL/GenBank/DDBJ whole genome shotgun (WGS) entry which is preliminary data.</text>
</comment>
<keyword evidence="5" id="KW-1185">Reference proteome</keyword>
<evidence type="ECO:0000256" key="2">
    <source>
        <dbReference type="PIRNR" id="PIRNR028983"/>
    </source>
</evidence>
<feature type="region of interest" description="Disordered" evidence="3">
    <location>
        <begin position="207"/>
        <end position="227"/>
    </location>
</feature>
<comment type="similarity">
    <text evidence="1 2">Belongs to the BCP1 family.</text>
</comment>
<dbReference type="InterPro" id="IPR025602">
    <property type="entry name" value="BCP1_family"/>
</dbReference>
<evidence type="ECO:0000256" key="1">
    <source>
        <dbReference type="ARBA" id="ARBA00006781"/>
    </source>
</evidence>
<dbReference type="Proteomes" id="UP001438707">
    <property type="component" value="Unassembled WGS sequence"/>
</dbReference>
<dbReference type="GO" id="GO:0005634">
    <property type="term" value="C:nucleus"/>
    <property type="evidence" value="ECO:0007669"/>
    <property type="project" value="TreeGrafter"/>
</dbReference>
<name>A0AAW1QKX6_9CHLO</name>
<organism evidence="4 5">
    <name type="scientific">Apatococcus lobatus</name>
    <dbReference type="NCBI Taxonomy" id="904363"/>
    <lineage>
        <taxon>Eukaryota</taxon>
        <taxon>Viridiplantae</taxon>
        <taxon>Chlorophyta</taxon>
        <taxon>core chlorophytes</taxon>
        <taxon>Trebouxiophyceae</taxon>
        <taxon>Chlorellales</taxon>
        <taxon>Chlorellaceae</taxon>
        <taxon>Apatococcus</taxon>
    </lineage>
</organism>
<dbReference type="AlphaFoldDB" id="A0AAW1QKX6"/>
<proteinExistence type="inferred from homology"/>
<accession>A0AAW1QKX6</accession>